<sequence length="448" mass="50417">MKTSLVLINPWIYDFAAYDLWSKPLGLLYIGAYLRDCGFDIHLIDCLNVHHPMMPGTTSQRQPKRGLYGTGKFWRNKVPKPLLLKDIPRPYSRYGISPEAFTAELNIAGRPGAFLVTSLMTYWHLGVKEVIRLVRQNYPDVPVILGGIYARLCQDHAVTSSGADYVIADNNALLSLLDNIGLSAPNPIPKATPYPAFDLLSRIDYICILTSRGCPYRCSYCASHFLEPAYSRRDPLEVVEEILFWHRHYGVKDFAFYDDALLVQSDTHAAKLFEEIAKQALGIRFHTPNALHVREISPGIAILMHRSGFNTIRLGFETADFSLHHDLDNKVQTGDFEMAVNNLLNAGFARKDIGAYLLAGLPGQSVDSVVKTIDFVRRVGVMPYLAEYSPIPHTALWDKAVESSRYDLTGEPLFHNNTLIPCWDDSQKKEFPKLKQLVLEARMGVTAC</sequence>
<proteinExistence type="predicted"/>
<reference evidence="8" key="1">
    <citation type="submission" date="2018-01" db="EMBL/GenBank/DDBJ databases">
        <authorList>
            <person name="Regsiter A."/>
            <person name="William W."/>
        </authorList>
    </citation>
    <scope>NUCLEOTIDE SEQUENCE</scope>
    <source>
        <strain evidence="8">TRIP AH-1</strain>
    </source>
</reference>
<dbReference type="PROSITE" id="PS51332">
    <property type="entry name" value="B12_BINDING"/>
    <property type="match status" value="1"/>
</dbReference>
<dbReference type="InterPro" id="IPR058240">
    <property type="entry name" value="rSAM_sf"/>
</dbReference>
<comment type="cofactor">
    <cofactor evidence="1">
        <name>[4Fe-4S] cluster</name>
        <dbReference type="ChEBI" id="CHEBI:49883"/>
    </cofactor>
</comment>
<dbReference type="Pfam" id="PF04055">
    <property type="entry name" value="Radical_SAM"/>
    <property type="match status" value="1"/>
</dbReference>
<dbReference type="InterPro" id="IPR006638">
    <property type="entry name" value="Elp3/MiaA/NifB-like_rSAM"/>
</dbReference>
<evidence type="ECO:0000259" key="7">
    <source>
        <dbReference type="PROSITE" id="PS51918"/>
    </source>
</evidence>
<dbReference type="SUPFAM" id="SSF52242">
    <property type="entry name" value="Cobalamin (vitamin B12)-binding domain"/>
    <property type="match status" value="1"/>
</dbReference>
<evidence type="ECO:0000256" key="2">
    <source>
        <dbReference type="ARBA" id="ARBA00022691"/>
    </source>
</evidence>
<evidence type="ECO:0000256" key="5">
    <source>
        <dbReference type="ARBA" id="ARBA00023014"/>
    </source>
</evidence>
<dbReference type="AlphaFoldDB" id="A0A445MX18"/>
<dbReference type="PROSITE" id="PS51918">
    <property type="entry name" value="RADICAL_SAM"/>
    <property type="match status" value="1"/>
</dbReference>
<evidence type="ECO:0000259" key="6">
    <source>
        <dbReference type="PROSITE" id="PS51332"/>
    </source>
</evidence>
<dbReference type="Gene3D" id="3.80.30.20">
    <property type="entry name" value="tm_1862 like domain"/>
    <property type="match status" value="1"/>
</dbReference>
<feature type="domain" description="B12-binding" evidence="6">
    <location>
        <begin position="9"/>
        <end position="187"/>
    </location>
</feature>
<dbReference type="GO" id="GO:0031419">
    <property type="term" value="F:cobalamin binding"/>
    <property type="evidence" value="ECO:0007669"/>
    <property type="project" value="InterPro"/>
</dbReference>
<dbReference type="PANTHER" id="PTHR43409">
    <property type="entry name" value="ANAEROBIC MAGNESIUM-PROTOPORPHYRIN IX MONOMETHYL ESTER CYCLASE-RELATED"/>
    <property type="match status" value="1"/>
</dbReference>
<keyword evidence="2" id="KW-0949">S-adenosyl-L-methionine</keyword>
<dbReference type="SFLD" id="SFLDG01082">
    <property type="entry name" value="B12-binding_domain_containing"/>
    <property type="match status" value="1"/>
</dbReference>
<evidence type="ECO:0000256" key="1">
    <source>
        <dbReference type="ARBA" id="ARBA00001966"/>
    </source>
</evidence>
<dbReference type="SMART" id="SM00729">
    <property type="entry name" value="Elp3"/>
    <property type="match status" value="1"/>
</dbReference>
<accession>A0A445MX18</accession>
<dbReference type="InterPro" id="IPR051198">
    <property type="entry name" value="BchE-like"/>
</dbReference>
<gene>
    <name evidence="8" type="ORF">PITCH_A2030149</name>
</gene>
<dbReference type="SFLD" id="SFLDS00029">
    <property type="entry name" value="Radical_SAM"/>
    <property type="match status" value="1"/>
</dbReference>
<dbReference type="CDD" id="cd01335">
    <property type="entry name" value="Radical_SAM"/>
    <property type="match status" value="1"/>
</dbReference>
<dbReference type="Gene3D" id="3.40.50.280">
    <property type="entry name" value="Cobalamin-binding domain"/>
    <property type="match status" value="1"/>
</dbReference>
<keyword evidence="3" id="KW-0479">Metal-binding</keyword>
<keyword evidence="5" id="KW-0411">Iron-sulfur</keyword>
<dbReference type="InterPro" id="IPR036724">
    <property type="entry name" value="Cobalamin-bd_sf"/>
</dbReference>
<dbReference type="GO" id="GO:0051536">
    <property type="term" value="F:iron-sulfur cluster binding"/>
    <property type="evidence" value="ECO:0007669"/>
    <property type="project" value="UniProtKB-KW"/>
</dbReference>
<evidence type="ECO:0000256" key="3">
    <source>
        <dbReference type="ARBA" id="ARBA00022723"/>
    </source>
</evidence>
<keyword evidence="4" id="KW-0408">Iron</keyword>
<dbReference type="SUPFAM" id="SSF102114">
    <property type="entry name" value="Radical SAM enzymes"/>
    <property type="match status" value="1"/>
</dbReference>
<evidence type="ECO:0000313" key="8">
    <source>
        <dbReference type="EMBL" id="SPD74005.1"/>
    </source>
</evidence>
<evidence type="ECO:0000256" key="4">
    <source>
        <dbReference type="ARBA" id="ARBA00023004"/>
    </source>
</evidence>
<dbReference type="GO" id="GO:0046872">
    <property type="term" value="F:metal ion binding"/>
    <property type="evidence" value="ECO:0007669"/>
    <property type="project" value="UniProtKB-KW"/>
</dbReference>
<dbReference type="GO" id="GO:0005829">
    <property type="term" value="C:cytosol"/>
    <property type="evidence" value="ECO:0007669"/>
    <property type="project" value="TreeGrafter"/>
</dbReference>
<dbReference type="GO" id="GO:0003824">
    <property type="term" value="F:catalytic activity"/>
    <property type="evidence" value="ECO:0007669"/>
    <property type="project" value="InterPro"/>
</dbReference>
<feature type="domain" description="Radical SAM core" evidence="7">
    <location>
        <begin position="200"/>
        <end position="419"/>
    </location>
</feature>
<dbReference type="EMBL" id="OJIN01000117">
    <property type="protein sequence ID" value="SPD74005.1"/>
    <property type="molecule type" value="Genomic_DNA"/>
</dbReference>
<dbReference type="PANTHER" id="PTHR43409:SF15">
    <property type="entry name" value="PUTATIVE-RELATED"/>
    <property type="match status" value="1"/>
</dbReference>
<dbReference type="InterPro" id="IPR007197">
    <property type="entry name" value="rSAM"/>
</dbReference>
<name>A0A445MX18_9BACT</name>
<dbReference type="InterPro" id="IPR006158">
    <property type="entry name" value="Cobalamin-bd"/>
</dbReference>
<organism evidence="8">
    <name type="scientific">uncultured Desulfobacterium sp</name>
    <dbReference type="NCBI Taxonomy" id="201089"/>
    <lineage>
        <taxon>Bacteria</taxon>
        <taxon>Pseudomonadati</taxon>
        <taxon>Thermodesulfobacteriota</taxon>
        <taxon>Desulfobacteria</taxon>
        <taxon>Desulfobacterales</taxon>
        <taxon>Desulfobacteriaceae</taxon>
        <taxon>Desulfobacterium</taxon>
        <taxon>environmental samples</taxon>
    </lineage>
</organism>
<dbReference type="InterPro" id="IPR023404">
    <property type="entry name" value="rSAM_horseshoe"/>
</dbReference>
<protein>
    <submittedName>
        <fullName evidence="8">Radical SAM domain protein</fullName>
    </submittedName>
</protein>